<evidence type="ECO:0000256" key="1">
    <source>
        <dbReference type="ARBA" id="ARBA00023157"/>
    </source>
</evidence>
<proteinExistence type="predicted"/>
<dbReference type="InterPro" id="IPR010625">
    <property type="entry name" value="CHCH"/>
</dbReference>
<keyword evidence="1" id="KW-1015">Disulfide bond</keyword>
<sequence length="160" mass="17958">MFTTSPIFKERALARGKSIYPKIKTFSEILPLAGKNRVQAGQKQRAASSSCTQELQALFGCLKKWEFDDKPCAKQHSSYMDCVHKGAEEAAEYMEAAKKGTLGDGGSSGKSMTSAQFNKIMKLFPQPDLGQQPYRQMKRLPTQSYAEDTFHRKHWAGKRS</sequence>
<dbReference type="GO" id="GO:0003723">
    <property type="term" value="F:RNA binding"/>
    <property type="evidence" value="ECO:0007669"/>
    <property type="project" value="TreeGrafter"/>
</dbReference>
<protein>
    <recommendedName>
        <fullName evidence="2">CHCH domain-containing protein</fullName>
    </recommendedName>
</protein>
<dbReference type="PANTHER" id="PTHR31278">
    <property type="entry name" value="CHCHD1"/>
    <property type="match status" value="1"/>
</dbReference>
<dbReference type="PROSITE" id="PS51808">
    <property type="entry name" value="CHCH"/>
    <property type="match status" value="1"/>
</dbReference>
<dbReference type="EMBL" id="CANHGI010000004">
    <property type="protein sequence ID" value="CAI5446869.1"/>
    <property type="molecule type" value="Genomic_DNA"/>
</dbReference>
<dbReference type="PANTHER" id="PTHR31278:SF2">
    <property type="entry name" value="SMALL RIBOSOMAL SUBUNIT PROTEIN MS37"/>
    <property type="match status" value="1"/>
</dbReference>
<gene>
    <name evidence="3" type="ORF">CAMP_LOCUS9506</name>
</gene>
<comment type="caution">
    <text evidence="3">The sequence shown here is derived from an EMBL/GenBank/DDBJ whole genome shotgun (WGS) entry which is preliminary data.</text>
</comment>
<dbReference type="SUPFAM" id="SSF47072">
    <property type="entry name" value="Cysteine alpha-hairpin motif"/>
    <property type="match status" value="1"/>
</dbReference>
<keyword evidence="4" id="KW-1185">Reference proteome</keyword>
<organism evidence="3 4">
    <name type="scientific">Caenorhabditis angaria</name>
    <dbReference type="NCBI Taxonomy" id="860376"/>
    <lineage>
        <taxon>Eukaryota</taxon>
        <taxon>Metazoa</taxon>
        <taxon>Ecdysozoa</taxon>
        <taxon>Nematoda</taxon>
        <taxon>Chromadorea</taxon>
        <taxon>Rhabditida</taxon>
        <taxon>Rhabditina</taxon>
        <taxon>Rhabditomorpha</taxon>
        <taxon>Rhabditoidea</taxon>
        <taxon>Rhabditidae</taxon>
        <taxon>Peloderinae</taxon>
        <taxon>Caenorhabditis</taxon>
    </lineage>
</organism>
<name>A0A9P1IJV1_9PELO</name>
<dbReference type="OrthoDB" id="5825849at2759"/>
<evidence type="ECO:0000313" key="3">
    <source>
        <dbReference type="EMBL" id="CAI5446869.1"/>
    </source>
</evidence>
<feature type="domain" description="CHCH" evidence="2">
    <location>
        <begin position="51"/>
        <end position="85"/>
    </location>
</feature>
<dbReference type="GO" id="GO:0005761">
    <property type="term" value="C:mitochondrial ribosome"/>
    <property type="evidence" value="ECO:0007669"/>
    <property type="project" value="InterPro"/>
</dbReference>
<reference evidence="3" key="1">
    <citation type="submission" date="2022-11" db="EMBL/GenBank/DDBJ databases">
        <authorList>
            <person name="Kikuchi T."/>
        </authorList>
    </citation>
    <scope>NUCLEOTIDE SEQUENCE</scope>
    <source>
        <strain evidence="3">PS1010</strain>
    </source>
</reference>
<dbReference type="InterPro" id="IPR033620">
    <property type="entry name" value="Ribosomal_mS37_met"/>
</dbReference>
<dbReference type="Proteomes" id="UP001152747">
    <property type="component" value="Unassembled WGS sequence"/>
</dbReference>
<dbReference type="Pfam" id="PF06747">
    <property type="entry name" value="CHCH"/>
    <property type="match status" value="1"/>
</dbReference>
<accession>A0A9P1IJV1</accession>
<dbReference type="InterPro" id="IPR009069">
    <property type="entry name" value="Cys_alpha_HP_mot_SF"/>
</dbReference>
<dbReference type="AlphaFoldDB" id="A0A9P1IJV1"/>
<evidence type="ECO:0000313" key="4">
    <source>
        <dbReference type="Proteomes" id="UP001152747"/>
    </source>
</evidence>
<dbReference type="GO" id="GO:0005654">
    <property type="term" value="C:nucleoplasm"/>
    <property type="evidence" value="ECO:0007669"/>
    <property type="project" value="TreeGrafter"/>
</dbReference>
<evidence type="ECO:0000259" key="2">
    <source>
        <dbReference type="Pfam" id="PF06747"/>
    </source>
</evidence>
<dbReference type="GO" id="GO:0032543">
    <property type="term" value="P:mitochondrial translation"/>
    <property type="evidence" value="ECO:0007669"/>
    <property type="project" value="InterPro"/>
</dbReference>